<dbReference type="GO" id="GO:0009535">
    <property type="term" value="C:chloroplast thylakoid membrane"/>
    <property type="evidence" value="ECO:0000318"/>
    <property type="project" value="GO_Central"/>
</dbReference>
<keyword evidence="2" id="KW-1133">Transmembrane helix</keyword>
<sequence length="189" mass="21528">MKLCFAVRTPPNLLVSFRRSSHLLPLSARLSKIPFSRCISGLRCSRRCLRRYSMTSDEEEVEEERIVEYGGVDKRLVLEDDEHGDIISDSELNFNNFIMDFLRNADLKIGAGETYSIFVYASSAFLALLLSSAIVGALDSVPLLPKIMEVIGFGFSIWFSYRYLIFKKNRDELIVKLKDLKQQIVGSSE</sequence>
<comment type="subcellular location">
    <subcellularLocation>
        <location evidence="1">Membrane</location>
        <topology evidence="1">Multi-pass membrane protein</topology>
    </subcellularLocation>
</comment>
<dbReference type="PANTHER" id="PTHR33222:SF4">
    <property type="entry name" value="PROTEIN CURVATURE THYLAKOID 1A, CHLOROPLASTIC"/>
    <property type="match status" value="1"/>
</dbReference>
<name>A0A0K9PUQ0_ZOSMR</name>
<dbReference type="InterPro" id="IPR025564">
    <property type="entry name" value="CAAD_dom"/>
</dbReference>
<dbReference type="PANTHER" id="PTHR33222">
    <property type="match status" value="1"/>
</dbReference>
<gene>
    <name evidence="4" type="ORF">ZOSMA_171G00380</name>
</gene>
<keyword evidence="2" id="KW-0812">Transmembrane</keyword>
<dbReference type="OrthoDB" id="2014299at2759"/>
<feature type="transmembrane region" description="Helical" evidence="2">
    <location>
        <begin position="143"/>
        <end position="161"/>
    </location>
</feature>
<dbReference type="AlphaFoldDB" id="A0A0K9PUQ0"/>
<evidence type="ECO:0000256" key="1">
    <source>
        <dbReference type="ARBA" id="ARBA00004141"/>
    </source>
</evidence>
<keyword evidence="2" id="KW-0472">Membrane</keyword>
<proteinExistence type="predicted"/>
<feature type="transmembrane region" description="Helical" evidence="2">
    <location>
        <begin position="117"/>
        <end position="137"/>
    </location>
</feature>
<protein>
    <recommendedName>
        <fullName evidence="3">Cyanobacterial aminoacyl-tRNA synthetase CAAD domain-containing protein</fullName>
    </recommendedName>
</protein>
<evidence type="ECO:0000313" key="4">
    <source>
        <dbReference type="EMBL" id="KMZ71960.1"/>
    </source>
</evidence>
<evidence type="ECO:0000259" key="3">
    <source>
        <dbReference type="Pfam" id="PF14159"/>
    </source>
</evidence>
<dbReference type="Proteomes" id="UP000036987">
    <property type="component" value="Unassembled WGS sequence"/>
</dbReference>
<organism evidence="4 5">
    <name type="scientific">Zostera marina</name>
    <name type="common">Eelgrass</name>
    <dbReference type="NCBI Taxonomy" id="29655"/>
    <lineage>
        <taxon>Eukaryota</taxon>
        <taxon>Viridiplantae</taxon>
        <taxon>Streptophyta</taxon>
        <taxon>Embryophyta</taxon>
        <taxon>Tracheophyta</taxon>
        <taxon>Spermatophyta</taxon>
        <taxon>Magnoliopsida</taxon>
        <taxon>Liliopsida</taxon>
        <taxon>Zosteraceae</taxon>
        <taxon>Zostera</taxon>
    </lineage>
</organism>
<feature type="domain" description="Cyanobacterial aminoacyl-tRNA synthetase CAAD" evidence="3">
    <location>
        <begin position="115"/>
        <end position="186"/>
    </location>
</feature>
<evidence type="ECO:0000256" key="2">
    <source>
        <dbReference type="SAM" id="Phobius"/>
    </source>
</evidence>
<dbReference type="InterPro" id="IPR033344">
    <property type="entry name" value="CURT1"/>
</dbReference>
<evidence type="ECO:0000313" key="5">
    <source>
        <dbReference type="Proteomes" id="UP000036987"/>
    </source>
</evidence>
<dbReference type="STRING" id="29655.A0A0K9PUQ0"/>
<reference evidence="5" key="1">
    <citation type="journal article" date="2016" name="Nature">
        <title>The genome of the seagrass Zostera marina reveals angiosperm adaptation to the sea.</title>
        <authorList>
            <person name="Olsen J.L."/>
            <person name="Rouze P."/>
            <person name="Verhelst B."/>
            <person name="Lin Y.-C."/>
            <person name="Bayer T."/>
            <person name="Collen J."/>
            <person name="Dattolo E."/>
            <person name="De Paoli E."/>
            <person name="Dittami S."/>
            <person name="Maumus F."/>
            <person name="Michel G."/>
            <person name="Kersting A."/>
            <person name="Lauritano C."/>
            <person name="Lohaus R."/>
            <person name="Toepel M."/>
            <person name="Tonon T."/>
            <person name="Vanneste K."/>
            <person name="Amirebrahimi M."/>
            <person name="Brakel J."/>
            <person name="Bostroem C."/>
            <person name="Chovatia M."/>
            <person name="Grimwood J."/>
            <person name="Jenkins J.W."/>
            <person name="Jueterbock A."/>
            <person name="Mraz A."/>
            <person name="Stam W.T."/>
            <person name="Tice H."/>
            <person name="Bornberg-Bauer E."/>
            <person name="Green P.J."/>
            <person name="Pearson G.A."/>
            <person name="Procaccini G."/>
            <person name="Duarte C.M."/>
            <person name="Schmutz J."/>
            <person name="Reusch T.B.H."/>
            <person name="Van de Peer Y."/>
        </authorList>
    </citation>
    <scope>NUCLEOTIDE SEQUENCE [LARGE SCALE GENOMIC DNA]</scope>
    <source>
        <strain evidence="5">cv. Finnish</strain>
    </source>
</reference>
<comment type="caution">
    <text evidence="4">The sequence shown here is derived from an EMBL/GenBank/DDBJ whole genome shotgun (WGS) entry which is preliminary data.</text>
</comment>
<dbReference type="EMBL" id="LFYR01000647">
    <property type="protein sequence ID" value="KMZ71960.1"/>
    <property type="molecule type" value="Genomic_DNA"/>
</dbReference>
<keyword evidence="5" id="KW-1185">Reference proteome</keyword>
<accession>A0A0K9PUQ0</accession>
<dbReference type="Pfam" id="PF14159">
    <property type="entry name" value="CAAD"/>
    <property type="match status" value="1"/>
</dbReference>